<dbReference type="Proteomes" id="UP001222932">
    <property type="component" value="Unassembled WGS sequence"/>
</dbReference>
<evidence type="ECO:0000313" key="1">
    <source>
        <dbReference type="EMBL" id="GMK59713.1"/>
    </source>
</evidence>
<comment type="caution">
    <text evidence="1">The sequence shown here is derived from an EMBL/GenBank/DDBJ whole genome shotgun (WGS) entry which is preliminary data.</text>
</comment>
<protein>
    <submittedName>
        <fullName evidence="1">Uncharacterized protein</fullName>
    </submittedName>
</protein>
<dbReference type="EMBL" id="BTCM01000008">
    <property type="protein sequence ID" value="GMK59713.1"/>
    <property type="molecule type" value="Genomic_DNA"/>
</dbReference>
<organism evidence="1 2">
    <name type="scientific">Cutaneotrichosporon spelunceum</name>
    <dbReference type="NCBI Taxonomy" id="1672016"/>
    <lineage>
        <taxon>Eukaryota</taxon>
        <taxon>Fungi</taxon>
        <taxon>Dikarya</taxon>
        <taxon>Basidiomycota</taxon>
        <taxon>Agaricomycotina</taxon>
        <taxon>Tremellomycetes</taxon>
        <taxon>Trichosporonales</taxon>
        <taxon>Trichosporonaceae</taxon>
        <taxon>Cutaneotrichosporon</taxon>
    </lineage>
</organism>
<evidence type="ECO:0000313" key="2">
    <source>
        <dbReference type="Proteomes" id="UP001222932"/>
    </source>
</evidence>
<name>A0AAD3TZD3_9TREE</name>
<dbReference type="AlphaFoldDB" id="A0AAD3TZD3"/>
<reference evidence="1" key="2">
    <citation type="submission" date="2023-06" db="EMBL/GenBank/DDBJ databases">
        <authorList>
            <person name="Kobayashi Y."/>
            <person name="Kayamori A."/>
            <person name="Aoki K."/>
            <person name="Shiwa Y."/>
            <person name="Fujita N."/>
            <person name="Sugita T."/>
            <person name="Iwasaki W."/>
            <person name="Tanaka N."/>
            <person name="Takashima M."/>
        </authorList>
    </citation>
    <scope>NUCLEOTIDE SEQUENCE</scope>
    <source>
        <strain evidence="1">HIS016</strain>
    </source>
</reference>
<reference evidence="1" key="1">
    <citation type="journal article" date="2023" name="BMC Genomics">
        <title>Chromosome-level genome assemblies of Cutaneotrichosporon spp. (Trichosporonales, Basidiomycota) reveal imbalanced evolution between nucleotide sequences and chromosome synteny.</title>
        <authorList>
            <person name="Kobayashi Y."/>
            <person name="Kayamori A."/>
            <person name="Aoki K."/>
            <person name="Shiwa Y."/>
            <person name="Matsutani M."/>
            <person name="Fujita N."/>
            <person name="Sugita T."/>
            <person name="Iwasaki W."/>
            <person name="Tanaka N."/>
            <person name="Takashima M."/>
        </authorList>
    </citation>
    <scope>NUCLEOTIDE SEQUENCE</scope>
    <source>
        <strain evidence="1">HIS016</strain>
    </source>
</reference>
<gene>
    <name evidence="1" type="ORF">CspeluHIS016_0803190</name>
</gene>
<keyword evidence="2" id="KW-1185">Reference proteome</keyword>
<sequence>MYINSLSPSFFPHTIRIMFYFSFTTKHYRSPPSTGNLIPGPPWLQVDADVNIVGRTRTLPPPDSEAQRCWPLILPPPEFCANVYPSPERTPSPALPSGTIPPCPSPLGSEIGTSAQAPSTTNANMDNVVPHKIMEAGSISACISYETQRNMADQGTIHTDTSYLNCRHIISQGTPRRRITANLSPPPPPRVVKPWHARLVLIGPFPSVEEKGLFRFLTNNVGEVQSLISMGDEENSYIACFRTITAEKAVVALADFDIDGEPVIVSPIAEVLKNTIRHELEL</sequence>
<proteinExistence type="predicted"/>
<accession>A0AAD3TZD3</accession>